<sequence>MDRCVARLQELQYTVSGGTKVISGVSLSPGSSRGYLRASLRCKQETARIEGSAPRKFPVGKFPAKAGEPPSLPLSKRKSRRPATSYAVRHCKSVWKLDSKVIFFTFWMCKVWIVHITGPNLYQNCGFLNRKGEINTIAVYAEGACEDNTLIGAMSGCLGLGGDMDL</sequence>
<proteinExistence type="predicted"/>
<gene>
    <name evidence="2" type="ORF">C1H46_000443</name>
</gene>
<dbReference type="GO" id="GO:0005875">
    <property type="term" value="C:microtubule associated complex"/>
    <property type="evidence" value="ECO:0007669"/>
    <property type="project" value="TreeGrafter"/>
</dbReference>
<protein>
    <submittedName>
        <fullName evidence="2">Uncharacterized protein</fullName>
    </submittedName>
</protein>
<dbReference type="Proteomes" id="UP000315295">
    <property type="component" value="Unassembled WGS sequence"/>
</dbReference>
<dbReference type="GO" id="GO:0009574">
    <property type="term" value="C:preprophase band"/>
    <property type="evidence" value="ECO:0007669"/>
    <property type="project" value="TreeGrafter"/>
</dbReference>
<dbReference type="STRING" id="106549.A0A540NS07"/>
<dbReference type="EMBL" id="VIEB01000008">
    <property type="protein sequence ID" value="TQE13812.1"/>
    <property type="molecule type" value="Genomic_DNA"/>
</dbReference>
<accession>A0A540NS07</accession>
<feature type="region of interest" description="Disordered" evidence="1">
    <location>
        <begin position="54"/>
        <end position="78"/>
    </location>
</feature>
<dbReference type="GO" id="GO:0008017">
    <property type="term" value="F:microtubule binding"/>
    <property type="evidence" value="ECO:0007669"/>
    <property type="project" value="InterPro"/>
</dbReference>
<name>A0A540NS07_MALBA</name>
<evidence type="ECO:0000313" key="3">
    <source>
        <dbReference type="Proteomes" id="UP000315295"/>
    </source>
</evidence>
<dbReference type="AlphaFoldDB" id="A0A540NS07"/>
<evidence type="ECO:0000256" key="1">
    <source>
        <dbReference type="SAM" id="MobiDB-lite"/>
    </source>
</evidence>
<dbReference type="PANTHER" id="PTHR35728:SF1">
    <property type="entry name" value="MICROTUBULE-BINDING PROTEIN TANGLED-RELATED"/>
    <property type="match status" value="1"/>
</dbReference>
<reference evidence="2 3" key="1">
    <citation type="journal article" date="2019" name="G3 (Bethesda)">
        <title>Sequencing of a Wild Apple (Malus baccata) Genome Unravels the Differences Between Cultivated and Wild Apple Species Regarding Disease Resistance and Cold Tolerance.</title>
        <authorList>
            <person name="Chen X."/>
        </authorList>
    </citation>
    <scope>NUCLEOTIDE SEQUENCE [LARGE SCALE GENOMIC DNA]</scope>
    <source>
        <strain evidence="3">cv. Shandingzi</strain>
        <tissue evidence="2">Leaves</tissue>
    </source>
</reference>
<comment type="caution">
    <text evidence="2">The sequence shown here is derived from an EMBL/GenBank/DDBJ whole genome shotgun (WGS) entry which is preliminary data.</text>
</comment>
<dbReference type="InterPro" id="IPR044709">
    <property type="entry name" value="TAN1"/>
</dbReference>
<evidence type="ECO:0000313" key="2">
    <source>
        <dbReference type="EMBL" id="TQE13812.1"/>
    </source>
</evidence>
<keyword evidence="3" id="KW-1185">Reference proteome</keyword>
<dbReference type="GO" id="GO:2000694">
    <property type="term" value="P:regulation of phragmoplast microtubule organization"/>
    <property type="evidence" value="ECO:0007669"/>
    <property type="project" value="InterPro"/>
</dbReference>
<dbReference type="PANTHER" id="PTHR35728">
    <property type="entry name" value="MICROTUBULE-BINDING PROTEIN TANGLED-RELATED"/>
    <property type="match status" value="1"/>
</dbReference>
<organism evidence="2 3">
    <name type="scientific">Malus baccata</name>
    <name type="common">Siberian crab apple</name>
    <name type="synonym">Pyrus baccata</name>
    <dbReference type="NCBI Taxonomy" id="106549"/>
    <lineage>
        <taxon>Eukaryota</taxon>
        <taxon>Viridiplantae</taxon>
        <taxon>Streptophyta</taxon>
        <taxon>Embryophyta</taxon>
        <taxon>Tracheophyta</taxon>
        <taxon>Spermatophyta</taxon>
        <taxon>Magnoliopsida</taxon>
        <taxon>eudicotyledons</taxon>
        <taxon>Gunneridae</taxon>
        <taxon>Pentapetalae</taxon>
        <taxon>rosids</taxon>
        <taxon>fabids</taxon>
        <taxon>Rosales</taxon>
        <taxon>Rosaceae</taxon>
        <taxon>Amygdaloideae</taxon>
        <taxon>Maleae</taxon>
        <taxon>Malus</taxon>
    </lineage>
</organism>
<dbReference type="GO" id="GO:0000911">
    <property type="term" value="P:cytokinesis by cell plate formation"/>
    <property type="evidence" value="ECO:0007669"/>
    <property type="project" value="TreeGrafter"/>
</dbReference>